<evidence type="ECO:0000313" key="7">
    <source>
        <dbReference type="Proteomes" id="UP000527860"/>
    </source>
</evidence>
<reference evidence="3" key="4">
    <citation type="submission" date="2020-04" db="EMBL/GenBank/DDBJ databases">
        <authorList>
            <person name="Tanveer F."/>
            <person name="Xie Y."/>
            <person name="Shinwari Z.K."/>
        </authorList>
    </citation>
    <scope>NUCLEOTIDE SEQUENCE</scope>
    <source>
        <strain evidence="3">MOSEL-ME25</strain>
    </source>
</reference>
<feature type="domain" description="VOC" evidence="1">
    <location>
        <begin position="153"/>
        <end position="270"/>
    </location>
</feature>
<reference evidence="7" key="3">
    <citation type="submission" date="2020-04" db="EMBL/GenBank/DDBJ databases">
        <title>Genome analysis and biological profiling of marine Cellulosimicrobium funkei MOSEL-ME6.</title>
        <authorList>
            <person name="Tanveer F."/>
            <person name="Xie Y."/>
            <person name="Shinwari Z.K."/>
        </authorList>
    </citation>
    <scope>NUCLEOTIDE SEQUENCE [LARGE SCALE GENOMIC DNA]</scope>
    <source>
        <strain evidence="7">MOSEL-ME25</strain>
    </source>
</reference>
<dbReference type="OrthoDB" id="9785698at2"/>
<dbReference type="AlphaFoldDB" id="A0A0C2HLW8"/>
<reference evidence="2 5" key="1">
    <citation type="submission" date="2015-01" db="EMBL/GenBank/DDBJ databases">
        <title>Genome sequences of high lactate-tolerant strain Salinicoccus roseus W12 with industrial interest.</title>
        <authorList>
            <person name="Wang H."/>
            <person name="Yu B."/>
        </authorList>
    </citation>
    <scope>NUCLEOTIDE SEQUENCE [LARGE SCALE GENOMIC DNA]</scope>
    <source>
        <strain evidence="2 5">W12</strain>
    </source>
</reference>
<sequence>MTVLGIHHVSSITKEILDNHDFYTNILGLRLVKKTVNQDDTSMYHLFYADYEGTPGSDITFFNIINAPKFQAGTNSISRTYFRVPSKESLEFFKGRFETHGVYHEGIIEQFGKTIMKFEDHEKQRLALIVDQSSGHPTPNMHPDIPQAHAITSIGAVELTVQYIKPMVQFLELLGGEVQGEFTDDSTEAEINVGEDSVYVIEQRSTQLEKEGYGSVHHFSLRVEDEAELLEIEERVDKENWKNSGLIDRYYFKALYITTVGGITVEVSTDGPGFAIDEPVESLGEDLSLPPELEENRDLIEAYLTPLR</sequence>
<dbReference type="PROSITE" id="PS51819">
    <property type="entry name" value="VOC"/>
    <property type="match status" value="2"/>
</dbReference>
<dbReference type="Pfam" id="PF00903">
    <property type="entry name" value="Glyoxalase"/>
    <property type="match status" value="1"/>
</dbReference>
<dbReference type="GeneID" id="77845380"/>
<evidence type="ECO:0000313" key="4">
    <source>
        <dbReference type="EMBL" id="OZT77635.1"/>
    </source>
</evidence>
<dbReference type="Proteomes" id="UP000031546">
    <property type="component" value="Unassembled WGS sequence"/>
</dbReference>
<dbReference type="Proteomes" id="UP000527860">
    <property type="component" value="Unassembled WGS sequence"/>
</dbReference>
<evidence type="ECO:0000259" key="1">
    <source>
        <dbReference type="PROSITE" id="PS51819"/>
    </source>
</evidence>
<dbReference type="InterPro" id="IPR037523">
    <property type="entry name" value="VOC_core"/>
</dbReference>
<dbReference type="PANTHER" id="PTHR36110:SF4">
    <property type="entry name" value="RING-CLEAVING DIOXYGENASE MHQA-RELATED"/>
    <property type="match status" value="1"/>
</dbReference>
<comment type="caution">
    <text evidence="2">The sequence shown here is derived from an EMBL/GenBank/DDBJ whole genome shotgun (WGS) entry which is preliminary data.</text>
</comment>
<dbReference type="InterPro" id="IPR052537">
    <property type="entry name" value="Extradiol_RC_dioxygenase"/>
</dbReference>
<dbReference type="SUPFAM" id="SSF54593">
    <property type="entry name" value="Glyoxalase/Bleomycin resistance protein/Dihydroxybiphenyl dioxygenase"/>
    <property type="match status" value="1"/>
</dbReference>
<evidence type="ECO:0000313" key="3">
    <source>
        <dbReference type="EMBL" id="MDB0580625.1"/>
    </source>
</evidence>
<gene>
    <name evidence="4" type="ORF">CFN03_06800</name>
    <name evidence="3" type="ORF">F7P68_0008785</name>
    <name evidence="2" type="ORF">SN16_07420</name>
</gene>
<keyword evidence="4" id="KW-0223">Dioxygenase</keyword>
<dbReference type="STRING" id="45670.SN16_07420"/>
<dbReference type="EMBL" id="JXII01000006">
    <property type="protein sequence ID" value="KIH70536.1"/>
    <property type="molecule type" value="Genomic_DNA"/>
</dbReference>
<accession>A0A0C2HLW8</accession>
<dbReference type="EMBL" id="JABEVU030000001">
    <property type="protein sequence ID" value="MDB0580625.1"/>
    <property type="molecule type" value="Genomic_DNA"/>
</dbReference>
<feature type="domain" description="VOC" evidence="1">
    <location>
        <begin position="5"/>
        <end position="131"/>
    </location>
</feature>
<evidence type="ECO:0000313" key="2">
    <source>
        <dbReference type="EMBL" id="KIH70536.1"/>
    </source>
</evidence>
<keyword evidence="4" id="KW-0560">Oxidoreductase</keyword>
<keyword evidence="7" id="KW-1185">Reference proteome</keyword>
<proteinExistence type="predicted"/>
<protein>
    <submittedName>
        <fullName evidence="4">Ring-cleaving dioxygenase</fullName>
    </submittedName>
    <submittedName>
        <fullName evidence="3">VOC family protein</fullName>
    </submittedName>
</protein>
<dbReference type="Proteomes" id="UP000216682">
    <property type="component" value="Unassembled WGS sequence"/>
</dbReference>
<dbReference type="InterPro" id="IPR029068">
    <property type="entry name" value="Glyas_Bleomycin-R_OHBP_Dase"/>
</dbReference>
<dbReference type="RefSeq" id="WP_040105994.1">
    <property type="nucleotide sequence ID" value="NZ_JABEVU030000001.1"/>
</dbReference>
<dbReference type="InterPro" id="IPR004360">
    <property type="entry name" value="Glyas_Fos-R_dOase_dom"/>
</dbReference>
<organism evidence="2 5">
    <name type="scientific">Salinicoccus roseus</name>
    <dbReference type="NCBI Taxonomy" id="45670"/>
    <lineage>
        <taxon>Bacteria</taxon>
        <taxon>Bacillati</taxon>
        <taxon>Bacillota</taxon>
        <taxon>Bacilli</taxon>
        <taxon>Bacillales</taxon>
        <taxon>Staphylococcaceae</taxon>
        <taxon>Salinicoccus</taxon>
    </lineage>
</organism>
<reference evidence="4 6" key="2">
    <citation type="submission" date="2017-07" db="EMBL/GenBank/DDBJ databases">
        <title>Shotgun whole genome sequences of three halophilic bacterial isolates.</title>
        <authorList>
            <person name="Pozzo T."/>
            <person name="Higdon S.M."/>
            <person name="Quillaguaman J."/>
        </authorList>
    </citation>
    <scope>NUCLEOTIDE SEQUENCE [LARGE SCALE GENOMIC DNA]</scope>
    <source>
        <strain evidence="4 6">BU-1</strain>
    </source>
</reference>
<evidence type="ECO:0000313" key="5">
    <source>
        <dbReference type="Proteomes" id="UP000031546"/>
    </source>
</evidence>
<reference evidence="3 7" key="5">
    <citation type="submission" date="2022-12" db="EMBL/GenBank/DDBJ databases">
        <title>Genome analysis and biological profiling of marine Salinicoccus roseus MOSEL-ME25.</title>
        <authorList>
            <person name="Mirza F.T."/>
            <person name="Xie Y."/>
            <person name="Shinwari Z.K."/>
        </authorList>
    </citation>
    <scope>NUCLEOTIDE SEQUENCE [LARGE SCALE GENOMIC DNA]</scope>
    <source>
        <strain evidence="3 7">MOSEL-ME25</strain>
    </source>
</reference>
<dbReference type="Gene3D" id="3.10.180.10">
    <property type="entry name" value="2,3-Dihydroxybiphenyl 1,2-Dioxygenase, domain 1"/>
    <property type="match status" value="2"/>
</dbReference>
<name>A0A0C2HLW8_9STAP</name>
<evidence type="ECO:0000313" key="6">
    <source>
        <dbReference type="Proteomes" id="UP000216682"/>
    </source>
</evidence>
<dbReference type="PANTHER" id="PTHR36110">
    <property type="entry name" value="RING-CLEAVING DIOXYGENASE MHQE-RELATED"/>
    <property type="match status" value="1"/>
</dbReference>
<dbReference type="EMBL" id="NPEZ01000002">
    <property type="protein sequence ID" value="OZT77635.1"/>
    <property type="molecule type" value="Genomic_DNA"/>
</dbReference>
<dbReference type="GO" id="GO:0051213">
    <property type="term" value="F:dioxygenase activity"/>
    <property type="evidence" value="ECO:0007669"/>
    <property type="project" value="UniProtKB-KW"/>
</dbReference>